<dbReference type="AlphaFoldDB" id="X0WV39"/>
<dbReference type="InterPro" id="IPR003141">
    <property type="entry name" value="Pol/His_phosphatase_N"/>
</dbReference>
<dbReference type="GO" id="GO:0035312">
    <property type="term" value="F:5'-3' DNA exonuclease activity"/>
    <property type="evidence" value="ECO:0007669"/>
    <property type="project" value="TreeGrafter"/>
</dbReference>
<protein>
    <recommendedName>
        <fullName evidence="1">Polymerase/histidinol phosphatase N-terminal domain-containing protein</fullName>
    </recommendedName>
</protein>
<evidence type="ECO:0000313" key="2">
    <source>
        <dbReference type="EMBL" id="GAG28343.1"/>
    </source>
</evidence>
<accession>X0WV39</accession>
<dbReference type="PANTHER" id="PTHR42924:SF3">
    <property type="entry name" value="POLYMERASE_HISTIDINOL PHOSPHATASE N-TERMINAL DOMAIN-CONTAINING PROTEIN"/>
    <property type="match status" value="1"/>
</dbReference>
<dbReference type="InterPro" id="IPR004013">
    <property type="entry name" value="PHP_dom"/>
</dbReference>
<dbReference type="SMART" id="SM00481">
    <property type="entry name" value="POLIIIAc"/>
    <property type="match status" value="1"/>
</dbReference>
<comment type="caution">
    <text evidence="2">The sequence shown here is derived from an EMBL/GenBank/DDBJ whole genome shotgun (WGS) entry which is preliminary data.</text>
</comment>
<dbReference type="EMBL" id="BARS01048837">
    <property type="protein sequence ID" value="GAG28343.1"/>
    <property type="molecule type" value="Genomic_DNA"/>
</dbReference>
<reference evidence="2" key="1">
    <citation type="journal article" date="2014" name="Front. Microbiol.">
        <title>High frequency of phylogenetically diverse reductive dehalogenase-homologous genes in deep subseafloor sedimentary metagenomes.</title>
        <authorList>
            <person name="Kawai M."/>
            <person name="Futagami T."/>
            <person name="Toyoda A."/>
            <person name="Takaki Y."/>
            <person name="Nishi S."/>
            <person name="Hori S."/>
            <person name="Arai W."/>
            <person name="Tsubouchi T."/>
            <person name="Morono Y."/>
            <person name="Uchiyama I."/>
            <person name="Ito T."/>
            <person name="Fujiyama A."/>
            <person name="Inagaki F."/>
            <person name="Takami H."/>
        </authorList>
    </citation>
    <scope>NUCLEOTIDE SEQUENCE</scope>
    <source>
        <strain evidence="2">Expedition CK06-06</strain>
    </source>
</reference>
<name>X0WV39_9ZZZZ</name>
<dbReference type="Gene3D" id="3.20.20.140">
    <property type="entry name" value="Metal-dependent hydrolases"/>
    <property type="match status" value="1"/>
</dbReference>
<dbReference type="InterPro" id="IPR052018">
    <property type="entry name" value="PHP_domain"/>
</dbReference>
<sequence>MGYGAADIHIHSSVHDGMASVPEIIEAVARKGDLDVIAITDHNEISGSYQARELAAKRDYPFEVVIGMEVNTMEGHLLALFIERPVPIEQPLATTIAAIHAQGGLCIAPHPMNWLTDSITRRTLEKIVNSSEPDIYLDGIETVNATTLEFINRRAKRFSLKYNLAETGGSDAHFLAAVGSGLTLFPGRSAQELRRSLLESTTQARNGARVRVKDIGL</sequence>
<dbReference type="InterPro" id="IPR016195">
    <property type="entry name" value="Pol/histidinol_Pase-like"/>
</dbReference>
<dbReference type="Pfam" id="PF02811">
    <property type="entry name" value="PHP"/>
    <property type="match status" value="1"/>
</dbReference>
<dbReference type="GO" id="GO:0004534">
    <property type="term" value="F:5'-3' RNA exonuclease activity"/>
    <property type="evidence" value="ECO:0007669"/>
    <property type="project" value="TreeGrafter"/>
</dbReference>
<dbReference type="Pfam" id="PF13263">
    <property type="entry name" value="PHP_C"/>
    <property type="match status" value="1"/>
</dbReference>
<feature type="domain" description="Polymerase/histidinol phosphatase N-terminal" evidence="1">
    <location>
        <begin position="6"/>
        <end position="74"/>
    </location>
</feature>
<dbReference type="PANTHER" id="PTHR42924">
    <property type="entry name" value="EXONUCLEASE"/>
    <property type="match status" value="1"/>
</dbReference>
<organism evidence="2">
    <name type="scientific">marine sediment metagenome</name>
    <dbReference type="NCBI Taxonomy" id="412755"/>
    <lineage>
        <taxon>unclassified sequences</taxon>
        <taxon>metagenomes</taxon>
        <taxon>ecological metagenomes</taxon>
    </lineage>
</organism>
<feature type="non-terminal residue" evidence="2">
    <location>
        <position position="217"/>
    </location>
</feature>
<dbReference type="SUPFAM" id="SSF89550">
    <property type="entry name" value="PHP domain-like"/>
    <property type="match status" value="1"/>
</dbReference>
<evidence type="ECO:0000259" key="1">
    <source>
        <dbReference type="SMART" id="SM00481"/>
    </source>
</evidence>
<proteinExistence type="predicted"/>
<gene>
    <name evidence="2" type="ORF">S01H1_73113</name>
</gene>